<name>A0A5E4VZ51_9BURK</name>
<keyword evidence="2" id="KW-1185">Reference proteome</keyword>
<protein>
    <submittedName>
        <fullName evidence="1">Uncharacterized protein</fullName>
    </submittedName>
</protein>
<accession>A0A5E4VZ51</accession>
<evidence type="ECO:0000313" key="1">
    <source>
        <dbReference type="EMBL" id="VVE16554.1"/>
    </source>
</evidence>
<proteinExistence type="predicted"/>
<evidence type="ECO:0000313" key="2">
    <source>
        <dbReference type="Proteomes" id="UP000414233"/>
    </source>
</evidence>
<gene>
    <name evidence="1" type="ORF">PTE30175_02826</name>
</gene>
<organism evidence="1 2">
    <name type="scientific">Pandoraea terrae</name>
    <dbReference type="NCBI Taxonomy" id="1537710"/>
    <lineage>
        <taxon>Bacteria</taxon>
        <taxon>Pseudomonadati</taxon>
        <taxon>Pseudomonadota</taxon>
        <taxon>Betaproteobacteria</taxon>
        <taxon>Burkholderiales</taxon>
        <taxon>Burkholderiaceae</taxon>
        <taxon>Pandoraea</taxon>
    </lineage>
</organism>
<dbReference type="EMBL" id="CABPRZ010000011">
    <property type="protein sequence ID" value="VVE16554.1"/>
    <property type="molecule type" value="Genomic_DNA"/>
</dbReference>
<dbReference type="Proteomes" id="UP000414233">
    <property type="component" value="Unassembled WGS sequence"/>
</dbReference>
<dbReference type="AlphaFoldDB" id="A0A5E4VZ51"/>
<reference evidence="1 2" key="1">
    <citation type="submission" date="2019-08" db="EMBL/GenBank/DDBJ databases">
        <authorList>
            <person name="Peeters C."/>
        </authorList>
    </citation>
    <scope>NUCLEOTIDE SEQUENCE [LARGE SCALE GENOMIC DNA]</scope>
    <source>
        <strain evidence="1 2">LMG 30175</strain>
    </source>
</reference>
<sequence length="30" mass="3183">MDALYLALSGALVLLTYLLTVGCARLGDKQ</sequence>